<dbReference type="PRINTS" id="PR00039">
    <property type="entry name" value="HTHLYSR"/>
</dbReference>
<dbReference type="PROSITE" id="PS50931">
    <property type="entry name" value="HTH_LYSR"/>
    <property type="match status" value="1"/>
</dbReference>
<evidence type="ECO:0000256" key="6">
    <source>
        <dbReference type="ARBA" id="ARBA00023015"/>
    </source>
</evidence>
<evidence type="ECO:0000256" key="3">
    <source>
        <dbReference type="ARBA" id="ARBA00019365"/>
    </source>
</evidence>
<dbReference type="SUPFAM" id="SSF53850">
    <property type="entry name" value="Periplasmic binding protein-like II"/>
    <property type="match status" value="1"/>
</dbReference>
<sequence>MSNVELRHLRTLLALRDSGSLVEAAERLSLTQSALSHQLKDLENRLGCSLFVRKSRPVRFTPVGARLLKLADEIVPQFDGAMSDVTRLMGGDSGRLYMAIECHSCFEWLLPAINVYRESWPDVELDVSSGFHFEPLPALVRGDLDLVITADPIRTLEIAYIPLFGYEAVLAVATDHPLAKEPWVNPCDLTEETLITYPVDRSRLDVFSSFLEPAGVEPGAIRTAELTTMMIQLVASGRGLVCLPNWALHEHVEKNYVVAKSLGEEGVWPNLYAAVRPDQASVPFIASFVETAKKTCFATLVGIVPADEDVAASETNLE</sequence>
<dbReference type="Gene3D" id="1.10.10.10">
    <property type="entry name" value="Winged helix-like DNA-binding domain superfamily/Winged helix DNA-binding domain"/>
    <property type="match status" value="1"/>
</dbReference>
<dbReference type="AlphaFoldDB" id="A0A381NTC2"/>
<comment type="subcellular location">
    <subcellularLocation>
        <location evidence="1">Cytoplasm</location>
    </subcellularLocation>
</comment>
<evidence type="ECO:0000256" key="4">
    <source>
        <dbReference type="ARBA" id="ARBA00022490"/>
    </source>
</evidence>
<evidence type="ECO:0000313" key="11">
    <source>
        <dbReference type="EMBL" id="SUZ57364.1"/>
    </source>
</evidence>
<dbReference type="Gene3D" id="3.40.190.10">
    <property type="entry name" value="Periplasmic binding protein-like II"/>
    <property type="match status" value="1"/>
</dbReference>
<dbReference type="InterPro" id="IPR036388">
    <property type="entry name" value="WH-like_DNA-bd_sf"/>
</dbReference>
<keyword evidence="6" id="KW-0805">Transcription regulation</keyword>
<dbReference type="InterPro" id="IPR005119">
    <property type="entry name" value="LysR_subst-bd"/>
</dbReference>
<dbReference type="GO" id="GO:0003677">
    <property type="term" value="F:DNA binding"/>
    <property type="evidence" value="ECO:0007669"/>
    <property type="project" value="UniProtKB-KW"/>
</dbReference>
<organism evidence="11">
    <name type="scientific">marine metagenome</name>
    <dbReference type="NCBI Taxonomy" id="408172"/>
    <lineage>
        <taxon>unclassified sequences</taxon>
        <taxon>metagenomes</taxon>
        <taxon>ecological metagenomes</taxon>
    </lineage>
</organism>
<dbReference type="InterPro" id="IPR037406">
    <property type="entry name" value="MetR_PBP2"/>
</dbReference>
<keyword evidence="8" id="KW-0804">Transcription</keyword>
<dbReference type="InterPro" id="IPR036390">
    <property type="entry name" value="WH_DNA-bd_sf"/>
</dbReference>
<reference evidence="11" key="1">
    <citation type="submission" date="2018-05" db="EMBL/GenBank/DDBJ databases">
        <authorList>
            <person name="Lanie J.A."/>
            <person name="Ng W.-L."/>
            <person name="Kazmierczak K.M."/>
            <person name="Andrzejewski T.M."/>
            <person name="Davidsen T.M."/>
            <person name="Wayne K.J."/>
            <person name="Tettelin H."/>
            <person name="Glass J.I."/>
            <person name="Rusch D."/>
            <person name="Podicherti R."/>
            <person name="Tsui H.-C.T."/>
            <person name="Winkler M.E."/>
        </authorList>
    </citation>
    <scope>NUCLEOTIDE SEQUENCE</scope>
</reference>
<proteinExistence type="inferred from homology"/>
<accession>A0A381NTC2</accession>
<keyword evidence="9" id="KW-0486">Methionine biosynthesis</keyword>
<dbReference type="FunFam" id="1.10.10.10:FF:000001">
    <property type="entry name" value="LysR family transcriptional regulator"/>
    <property type="match status" value="1"/>
</dbReference>
<dbReference type="CDD" id="cd08441">
    <property type="entry name" value="PBP2_MetR"/>
    <property type="match status" value="1"/>
</dbReference>
<dbReference type="Pfam" id="PF03466">
    <property type="entry name" value="LysR_substrate"/>
    <property type="match status" value="1"/>
</dbReference>
<dbReference type="PANTHER" id="PTHR30346">
    <property type="entry name" value="TRANSCRIPTIONAL DUAL REGULATOR HCAR-RELATED"/>
    <property type="match status" value="1"/>
</dbReference>
<dbReference type="PANTHER" id="PTHR30346:SF28">
    <property type="entry name" value="HTH-TYPE TRANSCRIPTIONAL REGULATOR CYNR"/>
    <property type="match status" value="1"/>
</dbReference>
<dbReference type="InterPro" id="IPR000847">
    <property type="entry name" value="LysR_HTH_N"/>
</dbReference>
<dbReference type="Pfam" id="PF00126">
    <property type="entry name" value="HTH_1"/>
    <property type="match status" value="1"/>
</dbReference>
<dbReference type="GO" id="GO:0009086">
    <property type="term" value="P:methionine biosynthetic process"/>
    <property type="evidence" value="ECO:0007669"/>
    <property type="project" value="UniProtKB-KW"/>
</dbReference>
<evidence type="ECO:0000256" key="7">
    <source>
        <dbReference type="ARBA" id="ARBA00023125"/>
    </source>
</evidence>
<feature type="domain" description="HTH lysR-type" evidence="10">
    <location>
        <begin position="4"/>
        <end position="61"/>
    </location>
</feature>
<dbReference type="GO" id="GO:0003700">
    <property type="term" value="F:DNA-binding transcription factor activity"/>
    <property type="evidence" value="ECO:0007669"/>
    <property type="project" value="InterPro"/>
</dbReference>
<keyword evidence="4" id="KW-0963">Cytoplasm</keyword>
<evidence type="ECO:0000259" key="10">
    <source>
        <dbReference type="PROSITE" id="PS50931"/>
    </source>
</evidence>
<dbReference type="EMBL" id="UINC01000555">
    <property type="protein sequence ID" value="SUZ57364.1"/>
    <property type="molecule type" value="Genomic_DNA"/>
</dbReference>
<keyword evidence="7" id="KW-0238">DNA-binding</keyword>
<evidence type="ECO:0000256" key="9">
    <source>
        <dbReference type="ARBA" id="ARBA00023167"/>
    </source>
</evidence>
<evidence type="ECO:0000256" key="8">
    <source>
        <dbReference type="ARBA" id="ARBA00023163"/>
    </source>
</evidence>
<evidence type="ECO:0000256" key="1">
    <source>
        <dbReference type="ARBA" id="ARBA00004496"/>
    </source>
</evidence>
<evidence type="ECO:0000256" key="5">
    <source>
        <dbReference type="ARBA" id="ARBA00022605"/>
    </source>
</evidence>
<evidence type="ECO:0000256" key="2">
    <source>
        <dbReference type="ARBA" id="ARBA00009437"/>
    </source>
</evidence>
<comment type="similarity">
    <text evidence="2">Belongs to the LysR transcriptional regulatory family.</text>
</comment>
<dbReference type="SUPFAM" id="SSF46785">
    <property type="entry name" value="Winged helix' DNA-binding domain"/>
    <property type="match status" value="1"/>
</dbReference>
<dbReference type="GO" id="GO:0032993">
    <property type="term" value="C:protein-DNA complex"/>
    <property type="evidence" value="ECO:0007669"/>
    <property type="project" value="TreeGrafter"/>
</dbReference>
<gene>
    <name evidence="11" type="ORF">METZ01_LOCUS10218</name>
</gene>
<protein>
    <recommendedName>
        <fullName evidence="3">HTH-type transcriptional regulator MetR</fullName>
    </recommendedName>
</protein>
<dbReference type="GO" id="GO:0005737">
    <property type="term" value="C:cytoplasm"/>
    <property type="evidence" value="ECO:0007669"/>
    <property type="project" value="UniProtKB-SubCell"/>
</dbReference>
<name>A0A381NTC2_9ZZZZ</name>
<keyword evidence="5" id="KW-0028">Amino-acid biosynthesis</keyword>